<gene>
    <name evidence="1" type="ORF">ABH943_008346</name>
</gene>
<sequence length="53" mass="6210">MSWAHKSVFGISFESPIPERGTVFLKKGVVMQMRYKRRFQKDVKGAVNFMDML</sequence>
<reference evidence="1 2" key="2">
    <citation type="submission" date="2024-11" db="EMBL/GenBank/DDBJ databases">
        <title>Using genomics to understand microbial adaptation to soil warming.</title>
        <authorList>
            <person name="Deangelis K.M. PhD."/>
        </authorList>
    </citation>
    <scope>NUCLEOTIDE SEQUENCE [LARGE SCALE GENOMIC DNA]</scope>
    <source>
        <strain evidence="1 2">GAS97</strain>
    </source>
</reference>
<accession>A0ABW8N354</accession>
<proteinExistence type="predicted"/>
<evidence type="ECO:0000313" key="2">
    <source>
        <dbReference type="Proteomes" id="UP001620514"/>
    </source>
</evidence>
<keyword evidence="2" id="KW-1185">Reference proteome</keyword>
<dbReference type="EMBL" id="JBIYDN010000047">
    <property type="protein sequence ID" value="MFK4448302.1"/>
    <property type="molecule type" value="Genomic_DNA"/>
</dbReference>
<name>A0ABW8N354_9BURK</name>
<comment type="caution">
    <text evidence="1">The sequence shown here is derived from an EMBL/GenBank/DDBJ whole genome shotgun (WGS) entry which is preliminary data.</text>
</comment>
<evidence type="ECO:0000313" key="1">
    <source>
        <dbReference type="EMBL" id="MFK4448302.1"/>
    </source>
</evidence>
<organism evidence="1 2">
    <name type="scientific">Caballeronia udeis</name>
    <dbReference type="NCBI Taxonomy" id="1232866"/>
    <lineage>
        <taxon>Bacteria</taxon>
        <taxon>Pseudomonadati</taxon>
        <taxon>Pseudomonadota</taxon>
        <taxon>Betaproteobacteria</taxon>
        <taxon>Burkholderiales</taxon>
        <taxon>Burkholderiaceae</taxon>
        <taxon>Caballeronia</taxon>
    </lineage>
</organism>
<dbReference type="Proteomes" id="UP001620514">
    <property type="component" value="Unassembled WGS sequence"/>
</dbReference>
<protein>
    <submittedName>
        <fullName evidence="1">Uncharacterized protein</fullName>
    </submittedName>
</protein>
<reference evidence="1 2" key="1">
    <citation type="submission" date="2024-10" db="EMBL/GenBank/DDBJ databases">
        <authorList>
            <person name="Deangelis K."/>
            <person name="Huntemann M."/>
            <person name="Clum A."/>
            <person name="Wang J."/>
            <person name="Palaniappan K."/>
            <person name="Ritter S."/>
            <person name="Chen I.-M."/>
            <person name="Stamatis D."/>
            <person name="Reddy T."/>
            <person name="O'Malley R."/>
            <person name="Daum C."/>
            <person name="Ng V."/>
            <person name="Ivanova N."/>
            <person name="Kyrpides N."/>
            <person name="Woyke T."/>
        </authorList>
    </citation>
    <scope>NUCLEOTIDE SEQUENCE [LARGE SCALE GENOMIC DNA]</scope>
    <source>
        <strain evidence="1 2">GAS97</strain>
    </source>
</reference>